<organism evidence="1">
    <name type="scientific">Picea sitchensis</name>
    <name type="common">Sitka spruce</name>
    <name type="synonym">Pinus sitchensis</name>
    <dbReference type="NCBI Taxonomy" id="3332"/>
    <lineage>
        <taxon>Eukaryota</taxon>
        <taxon>Viridiplantae</taxon>
        <taxon>Streptophyta</taxon>
        <taxon>Embryophyta</taxon>
        <taxon>Tracheophyta</taxon>
        <taxon>Spermatophyta</taxon>
        <taxon>Pinopsida</taxon>
        <taxon>Pinidae</taxon>
        <taxon>Conifers I</taxon>
        <taxon>Pinales</taxon>
        <taxon>Pinaceae</taxon>
        <taxon>Picea</taxon>
    </lineage>
</organism>
<dbReference type="InterPro" id="IPR004000">
    <property type="entry name" value="Actin"/>
</dbReference>
<dbReference type="EMBL" id="BT122668">
    <property type="protein sequence ID" value="ADE76036.1"/>
    <property type="molecule type" value="mRNA"/>
</dbReference>
<dbReference type="AlphaFoldDB" id="D5A917"/>
<dbReference type="InterPro" id="IPR043129">
    <property type="entry name" value="ATPase_NBD"/>
</dbReference>
<name>D5A917_PICSI</name>
<protein>
    <submittedName>
        <fullName evidence="1">Uncharacterized protein</fullName>
    </submittedName>
</protein>
<dbReference type="SUPFAM" id="SSF53067">
    <property type="entry name" value="Actin-like ATPase domain"/>
    <property type="match status" value="1"/>
</dbReference>
<accession>D5A917</accession>
<dbReference type="Pfam" id="PF00022">
    <property type="entry name" value="Actin"/>
    <property type="match status" value="1"/>
</dbReference>
<evidence type="ECO:0000313" key="1">
    <source>
        <dbReference type="EMBL" id="ADE76036.1"/>
    </source>
</evidence>
<dbReference type="Gene3D" id="3.30.420.40">
    <property type="match status" value="1"/>
</dbReference>
<sequence length="144" mass="16077">MPESSESYPQKFRKEDNLVGLAQAITNSILSTGRLDVQKKLFTSIQLVGGVALTKGLVGAVEERVLHAIPANEAVDTVEVLQQRTDPLIVSWKGGAILGILDYFSRDQWIHREDWVHGGIKTGSGRKYRDSHLLQTQAFWYINS</sequence>
<reference evidence="1" key="1">
    <citation type="submission" date="2010-04" db="EMBL/GenBank/DDBJ databases">
        <authorList>
            <person name="Reid K.E."/>
            <person name="Liao N."/>
            <person name="Chan S."/>
            <person name="Docking R."/>
            <person name="Taylor G."/>
            <person name="Moore R."/>
            <person name="Mayo M."/>
            <person name="Munro S."/>
            <person name="King J."/>
            <person name="Yanchuk A."/>
            <person name="Holt R."/>
            <person name="Jones S."/>
            <person name="Marra M."/>
            <person name="Ritland C.E."/>
            <person name="Ritland K."/>
            <person name="Bohlmann J."/>
        </authorList>
    </citation>
    <scope>NUCLEOTIDE SEQUENCE</scope>
    <source>
        <tissue evidence="1">Buds collected with no treatment. Collection October 2007</tissue>
    </source>
</reference>
<proteinExistence type="evidence at transcript level"/>